<evidence type="ECO:0000313" key="15">
    <source>
        <dbReference type="Proteomes" id="UP000288716"/>
    </source>
</evidence>
<evidence type="ECO:0000259" key="11">
    <source>
        <dbReference type="Pfam" id="PF01575"/>
    </source>
</evidence>
<dbReference type="Gene3D" id="3.30.1050.10">
    <property type="entry name" value="SCP2 sterol-binding domain"/>
    <property type="match status" value="4"/>
</dbReference>
<feature type="domain" description="MaoC-like" evidence="11">
    <location>
        <begin position="422"/>
        <end position="537"/>
    </location>
</feature>
<comment type="pathway">
    <text evidence="2">Lipid metabolism; fatty acid beta-oxidation.</text>
</comment>
<dbReference type="PROSITE" id="PS00061">
    <property type="entry name" value="ADH_SHORT"/>
    <property type="match status" value="1"/>
</dbReference>
<keyword evidence="15" id="KW-1185">Reference proteome</keyword>
<keyword evidence="5" id="KW-0560">Oxidoreductase</keyword>
<dbReference type="Pfam" id="PF02036">
    <property type="entry name" value="SCP2"/>
    <property type="match status" value="4"/>
</dbReference>
<comment type="subcellular location">
    <subcellularLocation>
        <location evidence="1">Peroxisome</location>
    </subcellularLocation>
</comment>
<keyword evidence="6" id="KW-0443">Lipid metabolism</keyword>
<dbReference type="InterPro" id="IPR002347">
    <property type="entry name" value="SDR_fam"/>
</dbReference>
<keyword evidence="7" id="KW-0576">Peroxisome</keyword>
<comment type="similarity">
    <text evidence="3">Belongs to the short-chain dehydrogenases/reductases (SDR) family.</text>
</comment>
<feature type="domain" description="Peroxisomal multifunctional enzyme type 2-like N-terminal" evidence="13">
    <location>
        <begin position="271"/>
        <end position="402"/>
    </location>
</feature>
<dbReference type="InterPro" id="IPR036291">
    <property type="entry name" value="NAD(P)-bd_dom_sf"/>
</dbReference>
<gene>
    <name evidence="14" type="ORF">B4U80_08930</name>
</gene>
<dbReference type="OrthoDB" id="3592703at2759"/>
<evidence type="ECO:0000256" key="1">
    <source>
        <dbReference type="ARBA" id="ARBA00004275"/>
    </source>
</evidence>
<dbReference type="GO" id="GO:0016491">
    <property type="term" value="F:oxidoreductase activity"/>
    <property type="evidence" value="ECO:0007669"/>
    <property type="project" value="UniProtKB-KW"/>
</dbReference>
<evidence type="ECO:0000256" key="10">
    <source>
        <dbReference type="SAM" id="MobiDB-lite"/>
    </source>
</evidence>
<dbReference type="Pfam" id="PF01575">
    <property type="entry name" value="MaoC_dehydratas"/>
    <property type="match status" value="1"/>
</dbReference>
<feature type="domain" description="SCP2" evidence="12">
    <location>
        <begin position="1056"/>
        <end position="1136"/>
    </location>
</feature>
<keyword evidence="4" id="KW-0276">Fatty acid metabolism</keyword>
<dbReference type="PANTHER" id="PTHR45024">
    <property type="entry name" value="DEHYDROGENASES, SHORT CHAIN"/>
    <property type="match status" value="1"/>
</dbReference>
<dbReference type="InterPro" id="IPR002539">
    <property type="entry name" value="MaoC-like_dom"/>
</dbReference>
<evidence type="ECO:0000259" key="12">
    <source>
        <dbReference type="Pfam" id="PF02036"/>
    </source>
</evidence>
<dbReference type="Pfam" id="PF22622">
    <property type="entry name" value="MFE-2_hydrat-2_N"/>
    <property type="match status" value="1"/>
</dbReference>
<dbReference type="GO" id="GO:0005777">
    <property type="term" value="C:peroxisome"/>
    <property type="evidence" value="ECO:0007669"/>
    <property type="project" value="UniProtKB-SubCell"/>
</dbReference>
<proteinExistence type="inferred from homology"/>
<evidence type="ECO:0000256" key="5">
    <source>
        <dbReference type="ARBA" id="ARBA00023002"/>
    </source>
</evidence>
<evidence type="ECO:0000313" key="14">
    <source>
        <dbReference type="EMBL" id="RWS29708.1"/>
    </source>
</evidence>
<dbReference type="Gene3D" id="3.10.129.10">
    <property type="entry name" value="Hotdog Thioesterase"/>
    <property type="match status" value="1"/>
</dbReference>
<dbReference type="InterPro" id="IPR054357">
    <property type="entry name" value="MFE-2_N"/>
</dbReference>
<feature type="coiled-coil region" evidence="9">
    <location>
        <begin position="681"/>
        <end position="711"/>
    </location>
</feature>
<dbReference type="Gene3D" id="1.10.287.4290">
    <property type="match status" value="1"/>
</dbReference>
<feature type="domain" description="SCP2" evidence="12">
    <location>
        <begin position="755"/>
        <end position="848"/>
    </location>
</feature>
<dbReference type="SUPFAM" id="SSF51735">
    <property type="entry name" value="NAD(P)-binding Rossmann-fold domains"/>
    <property type="match status" value="1"/>
</dbReference>
<evidence type="ECO:0000259" key="13">
    <source>
        <dbReference type="Pfam" id="PF22622"/>
    </source>
</evidence>
<evidence type="ECO:0000256" key="7">
    <source>
        <dbReference type="ARBA" id="ARBA00023140"/>
    </source>
</evidence>
<dbReference type="InterPro" id="IPR036527">
    <property type="entry name" value="SCP2_sterol-bd_dom_sf"/>
</dbReference>
<comment type="caution">
    <text evidence="14">The sequence shown here is derived from an EMBL/GenBank/DDBJ whole genome shotgun (WGS) entry which is preliminary data.</text>
</comment>
<evidence type="ECO:0000256" key="3">
    <source>
        <dbReference type="ARBA" id="ARBA00006484"/>
    </source>
</evidence>
<feature type="region of interest" description="Disordered" evidence="10">
    <location>
        <begin position="864"/>
        <end position="886"/>
    </location>
</feature>
<dbReference type="Pfam" id="PF00106">
    <property type="entry name" value="adh_short"/>
    <property type="match status" value="1"/>
</dbReference>
<dbReference type="VEuPathDB" id="VectorBase:LDEU002332"/>
<evidence type="ECO:0000256" key="4">
    <source>
        <dbReference type="ARBA" id="ARBA00022832"/>
    </source>
</evidence>
<evidence type="ECO:0000256" key="2">
    <source>
        <dbReference type="ARBA" id="ARBA00005005"/>
    </source>
</evidence>
<evidence type="ECO:0000256" key="9">
    <source>
        <dbReference type="SAM" id="Coils"/>
    </source>
</evidence>
<dbReference type="InterPro" id="IPR003033">
    <property type="entry name" value="SCP2_sterol-bd_dom"/>
</dbReference>
<dbReference type="InterPro" id="IPR051687">
    <property type="entry name" value="Peroxisomal_Beta-Oxidation"/>
</dbReference>
<feature type="domain" description="SCP2" evidence="12">
    <location>
        <begin position="902"/>
        <end position="1001"/>
    </location>
</feature>
<keyword evidence="9" id="KW-0175">Coiled coil</keyword>
<dbReference type="EMBL" id="NCKV01000796">
    <property type="protein sequence ID" value="RWS29708.1"/>
    <property type="molecule type" value="Genomic_DNA"/>
</dbReference>
<dbReference type="STRING" id="299467.A0A443SQA3"/>
<dbReference type="AlphaFoldDB" id="A0A443SQA3"/>
<protein>
    <submittedName>
        <fullName evidence="14">Peroxisomal multifunctional enzyme type 2-like isoform X1</fullName>
    </submittedName>
</protein>
<evidence type="ECO:0000256" key="8">
    <source>
        <dbReference type="ARBA" id="ARBA00023239"/>
    </source>
</evidence>
<dbReference type="SUPFAM" id="SSF54637">
    <property type="entry name" value="Thioesterase/thiol ester dehydrase-isomerase"/>
    <property type="match status" value="2"/>
</dbReference>
<dbReference type="CDD" id="cd03448">
    <property type="entry name" value="HDE_HSD"/>
    <property type="match status" value="1"/>
</dbReference>
<dbReference type="InterPro" id="IPR029069">
    <property type="entry name" value="HotDog_dom_sf"/>
</dbReference>
<keyword evidence="8" id="KW-0456">Lyase</keyword>
<dbReference type="Proteomes" id="UP000288716">
    <property type="component" value="Unassembled WGS sequence"/>
</dbReference>
<accession>A0A443SQA3</accession>
<dbReference type="UniPathway" id="UPA00659"/>
<dbReference type="PANTHER" id="PTHR45024:SF2">
    <property type="entry name" value="SCP2 DOMAIN-CONTAINING PROTEIN"/>
    <property type="match status" value="1"/>
</dbReference>
<feature type="domain" description="SCP2" evidence="12">
    <location>
        <begin position="590"/>
        <end position="681"/>
    </location>
</feature>
<dbReference type="GO" id="GO:0018812">
    <property type="term" value="F:3-hydroxyacyl-CoA dehydratase activity"/>
    <property type="evidence" value="ECO:0007669"/>
    <property type="project" value="UniProtKB-ARBA"/>
</dbReference>
<dbReference type="InterPro" id="IPR020904">
    <property type="entry name" value="Sc_DH/Rdtase_CS"/>
</dbReference>
<organism evidence="14 15">
    <name type="scientific">Leptotrombidium deliense</name>
    <dbReference type="NCBI Taxonomy" id="299467"/>
    <lineage>
        <taxon>Eukaryota</taxon>
        <taxon>Metazoa</taxon>
        <taxon>Ecdysozoa</taxon>
        <taxon>Arthropoda</taxon>
        <taxon>Chelicerata</taxon>
        <taxon>Arachnida</taxon>
        <taxon>Acari</taxon>
        <taxon>Acariformes</taxon>
        <taxon>Trombidiformes</taxon>
        <taxon>Prostigmata</taxon>
        <taxon>Anystina</taxon>
        <taxon>Parasitengona</taxon>
        <taxon>Trombiculoidea</taxon>
        <taxon>Trombiculidae</taxon>
        <taxon>Leptotrombidium</taxon>
    </lineage>
</organism>
<dbReference type="SUPFAM" id="SSF55718">
    <property type="entry name" value="SCP-like"/>
    <property type="match status" value="4"/>
</dbReference>
<dbReference type="Gene3D" id="3.40.50.720">
    <property type="entry name" value="NAD(P)-binding Rossmann-like Domain"/>
    <property type="match status" value="2"/>
</dbReference>
<name>A0A443SQA3_9ACAR</name>
<evidence type="ECO:0000256" key="6">
    <source>
        <dbReference type="ARBA" id="ARBA00023098"/>
    </source>
</evidence>
<sequence>CCLGLGREYALLFASRGAAVVVNDLGGTRSGEGNSQKAADLVVDEIRRNGGKAVANYDSVEQGNKIVKTAIDNFGRIGRSLTFYASQVVTVIKSIRIVMTSSAAGVYGNFGQTNYSSAKLGALGLSNTLAVEGAKYNIHCNTIIPVAASRLTQDILPQNLFEQLKPHFVAPLVVWLCHEQCTDSGGLFEAAGGWVGKYRWQRSFGKAFNPPESLNPESVRDNWQSITNMALATHPRTIHEQMSDLINSLSGNVEVRDPQDVQLIEKPGEHSYKEDDVILYALGVGVSTKDNSLKFLYENDEFFSVLPTYAVIPSLRSLFEFGTISEVTKSLNINFDPTKLLHGEQYMELVKPIPSRGVLHSIPRVVDVLDKGSGAVIIAEVETRDEHGEQLAYNQFSIFLVGSGNFGGKRMSDKKEVKNIVTPPKRNPDFVVFEKTSEDQAALYRLCGDKNPLHIDPAFAAVGGFNKPILHGLCSLGYATRHVLRQYANDDVSKFKAVKVRFSGTIIPGETIETRMWREGNRIHFESYVQETGKAIISGAYIDLITIDDNSLARSEAVNNQFSTFELDDSEFFVSEAIFEEIGRRIAMIPDVTKTVDAVFEFNISKSNDAKRVWTVDLKSLNGSVYEGHSKSEPPSCVLTITDEDMAALAMGMLNPVEGFMNGKIKIQGNPILTQKLQVLFEKDSSDLVEARAEKAEMKEKEMKLAAAKSNAPIQMAAHSGGGGPGGAGGGDGSSGGEPCIIDSVFENWLTKRLEEMQDLIPVIKTVYQWNILKNGKIASVWTCDFKNNGGSIYRGPPKSGKADCTLTLDDMVAARIFDGKEDAMKAFMSGKLKISGNILAAQKLQQLWAEEAPKGTSIVEMSKASNAAPKASPSTTASQTDPDLERIPVTGLKGDVFFNIFKARMHEEPDFMKRLRVIFQFNILKNGKPACIWTADNKTKNETQVYREPPKGVKPDCIVTVDDEDLLKIMTGKVNPQRLFMMGKVKVKGNIMLLQKLNSLWTEYQKLGKTPELPLIVDVLINDPLKPGLKSESTVLDLIQRIVRIPELKRDAPGAFTFDITKDGKVVSSWTFELKPDNIKVFRGSAPSPKGKIILADDDFAKLVLMKLSFPESINKGVVKCEGDKNSILKLNKLFTTHTSLKPKL</sequence>
<feature type="non-terminal residue" evidence="14">
    <location>
        <position position="1"/>
    </location>
</feature>
<dbReference type="GO" id="GO:0006635">
    <property type="term" value="P:fatty acid beta-oxidation"/>
    <property type="evidence" value="ECO:0007669"/>
    <property type="project" value="UniProtKB-UniPathway"/>
</dbReference>
<reference evidence="14 15" key="1">
    <citation type="journal article" date="2018" name="Gigascience">
        <title>Genomes of trombidid mites reveal novel predicted allergens and laterally-transferred genes associated with secondary metabolism.</title>
        <authorList>
            <person name="Dong X."/>
            <person name="Chaisiri K."/>
            <person name="Xia D."/>
            <person name="Armstrong S.D."/>
            <person name="Fang Y."/>
            <person name="Donnelly M.J."/>
            <person name="Kadowaki T."/>
            <person name="McGarry J.W."/>
            <person name="Darby A.C."/>
            <person name="Makepeace B.L."/>
        </authorList>
    </citation>
    <scope>NUCLEOTIDE SEQUENCE [LARGE SCALE GENOMIC DNA]</scope>
    <source>
        <strain evidence="14">UoL-UT</strain>
    </source>
</reference>
<feature type="compositionally biased region" description="Low complexity" evidence="10">
    <location>
        <begin position="864"/>
        <end position="879"/>
    </location>
</feature>
<dbReference type="FunFam" id="3.10.129.10:FF:000013">
    <property type="entry name" value="Peroxisomal multifunctional enzyme type 2"/>
    <property type="match status" value="1"/>
</dbReference>